<evidence type="ECO:0000256" key="8">
    <source>
        <dbReference type="ARBA" id="ARBA00023128"/>
    </source>
</evidence>
<dbReference type="Gene3D" id="4.10.1250.10">
    <property type="entry name" value="Aminomethyltransferase fragment"/>
    <property type="match status" value="1"/>
</dbReference>
<evidence type="ECO:0000256" key="2">
    <source>
        <dbReference type="ARBA" id="ARBA00008609"/>
    </source>
</evidence>
<sequence>MLSRRSYSTAPALLKTPLYKLHESLGADFVDFAGYAMPILYKGQSHIESHHWTRNKAGLFDVSHMLQQKFKGPDTIKLLEKVTPTDFKALGQWKNQLSVLLNEQGGIVDDTIITKHNDDNTFYVVTNAGTREKDLKFFQEQSQGLNVQFETIDNSLLALQGPEAASVLQKFTNEDLSKIYFGNSKYITIPAFNNTEVHISRGGYTGEDGFEISIPNTISYELAQALLENESLKPIGLAARDSLRLEAGMCLYGHDLNDTITPVEGSLSWVISKSRREEGGFNGASKILAQLKDRSLVKQQRVGFKLTGPAAREGMEIFSIENPEQQIGTVTSGSNSPSSGNGRTNIGQAYVQRGFQKSGTKVLIKIRNKLREAEIAKQPFIAPKYYREP</sequence>
<dbReference type="InterPro" id="IPR006223">
    <property type="entry name" value="GcvT"/>
</dbReference>
<comment type="catalytic activity">
    <reaction evidence="10 12">
        <text>N(6)-[(R)-S(8)-aminomethyldihydrolipoyl]-L-lysyl-[protein] + (6S)-5,6,7,8-tetrahydrofolate = N(6)-[(R)-dihydrolipoyl]-L-lysyl-[protein] + (6R)-5,10-methylene-5,6,7,8-tetrahydrofolate + NH4(+)</text>
        <dbReference type="Rhea" id="RHEA:16945"/>
        <dbReference type="Rhea" id="RHEA-COMP:10475"/>
        <dbReference type="Rhea" id="RHEA-COMP:10492"/>
        <dbReference type="ChEBI" id="CHEBI:15636"/>
        <dbReference type="ChEBI" id="CHEBI:28938"/>
        <dbReference type="ChEBI" id="CHEBI:57453"/>
        <dbReference type="ChEBI" id="CHEBI:83100"/>
        <dbReference type="ChEBI" id="CHEBI:83143"/>
        <dbReference type="EC" id="2.1.2.10"/>
    </reaction>
</comment>
<dbReference type="Proteomes" id="UP000774326">
    <property type="component" value="Unassembled WGS sequence"/>
</dbReference>
<reference evidence="16" key="1">
    <citation type="journal article" date="2021" name="Open Biol.">
        <title>Shared evolutionary footprints suggest mitochondrial oxidative damage underlies multiple complex I losses in fungi.</title>
        <authorList>
            <person name="Schikora-Tamarit M.A."/>
            <person name="Marcet-Houben M."/>
            <person name="Nosek J."/>
            <person name="Gabaldon T."/>
        </authorList>
    </citation>
    <scope>NUCLEOTIDE SEQUENCE</scope>
    <source>
        <strain evidence="16">CBS2887</strain>
    </source>
</reference>
<keyword evidence="5 12" id="KW-0032">Aminotransferase</keyword>
<evidence type="ECO:0000256" key="6">
    <source>
        <dbReference type="ARBA" id="ARBA00022679"/>
    </source>
</evidence>
<evidence type="ECO:0000256" key="5">
    <source>
        <dbReference type="ARBA" id="ARBA00022576"/>
    </source>
</evidence>
<feature type="compositionally biased region" description="Low complexity" evidence="13">
    <location>
        <begin position="328"/>
        <end position="345"/>
    </location>
</feature>
<evidence type="ECO:0000259" key="15">
    <source>
        <dbReference type="Pfam" id="PF08669"/>
    </source>
</evidence>
<dbReference type="PANTHER" id="PTHR43757:SF2">
    <property type="entry name" value="AMINOMETHYLTRANSFERASE, MITOCHONDRIAL"/>
    <property type="match status" value="1"/>
</dbReference>
<protein>
    <recommendedName>
        <fullName evidence="4 12">Aminomethyltransferase</fullName>
        <ecNumber evidence="4 12">2.1.2.10</ecNumber>
    </recommendedName>
    <alternativeName>
        <fullName evidence="9 12">Glycine cleavage system T protein</fullName>
    </alternativeName>
</protein>
<feature type="domain" description="GCVT N-terminal" evidence="14">
    <location>
        <begin position="18"/>
        <end position="273"/>
    </location>
</feature>
<dbReference type="GO" id="GO:0005960">
    <property type="term" value="C:glycine cleavage complex"/>
    <property type="evidence" value="ECO:0007669"/>
    <property type="project" value="InterPro"/>
</dbReference>
<dbReference type="InterPro" id="IPR006222">
    <property type="entry name" value="GCVT_N"/>
</dbReference>
<evidence type="ECO:0000256" key="13">
    <source>
        <dbReference type="SAM" id="MobiDB-lite"/>
    </source>
</evidence>
<accession>A0A9P8QC74</accession>
<keyword evidence="7 12" id="KW-0809">Transit peptide</keyword>
<gene>
    <name evidence="16" type="ORF">WICPIJ_001196</name>
</gene>
<dbReference type="NCBIfam" id="TIGR00528">
    <property type="entry name" value="gcvT"/>
    <property type="match status" value="1"/>
</dbReference>
<evidence type="ECO:0000256" key="3">
    <source>
        <dbReference type="ARBA" id="ARBA00011690"/>
    </source>
</evidence>
<comment type="function">
    <text evidence="12">The glycine cleavage system catalyzes the degradation of glycine.</text>
</comment>
<evidence type="ECO:0000313" key="17">
    <source>
        <dbReference type="Proteomes" id="UP000774326"/>
    </source>
</evidence>
<dbReference type="SUPFAM" id="SSF103025">
    <property type="entry name" value="Folate-binding domain"/>
    <property type="match status" value="1"/>
</dbReference>
<dbReference type="SUPFAM" id="SSF101790">
    <property type="entry name" value="Aminomethyltransferase beta-barrel domain"/>
    <property type="match status" value="1"/>
</dbReference>
<organism evidence="16 17">
    <name type="scientific">Wickerhamomyces pijperi</name>
    <name type="common">Yeast</name>
    <name type="synonym">Pichia pijperi</name>
    <dbReference type="NCBI Taxonomy" id="599730"/>
    <lineage>
        <taxon>Eukaryota</taxon>
        <taxon>Fungi</taxon>
        <taxon>Dikarya</taxon>
        <taxon>Ascomycota</taxon>
        <taxon>Saccharomycotina</taxon>
        <taxon>Saccharomycetes</taxon>
        <taxon>Phaffomycetales</taxon>
        <taxon>Wickerhamomycetaceae</taxon>
        <taxon>Wickerhamomyces</taxon>
    </lineage>
</organism>
<evidence type="ECO:0000256" key="11">
    <source>
        <dbReference type="PIRSR" id="PIRSR006487-1"/>
    </source>
</evidence>
<comment type="subunit">
    <text evidence="3 12">The glycine cleavage system is composed of four proteins: P, T, L and H.</text>
</comment>
<feature type="domain" description="Aminomethyltransferase C-terminal" evidence="15">
    <location>
        <begin position="300"/>
        <end position="380"/>
    </location>
</feature>
<dbReference type="EMBL" id="JAEUBG010000610">
    <property type="protein sequence ID" value="KAH3687821.1"/>
    <property type="molecule type" value="Genomic_DNA"/>
</dbReference>
<dbReference type="GO" id="GO:0004047">
    <property type="term" value="F:aminomethyltransferase activity"/>
    <property type="evidence" value="ECO:0007669"/>
    <property type="project" value="UniProtKB-EC"/>
</dbReference>
<feature type="binding site" evidence="11">
    <location>
        <position position="211"/>
    </location>
    <ligand>
        <name>substrate</name>
    </ligand>
</feature>
<comment type="caution">
    <text evidence="16">The sequence shown here is derived from an EMBL/GenBank/DDBJ whole genome shotgun (WGS) entry which is preliminary data.</text>
</comment>
<reference evidence="16" key="2">
    <citation type="submission" date="2021-01" db="EMBL/GenBank/DDBJ databases">
        <authorList>
            <person name="Schikora-Tamarit M.A."/>
        </authorList>
    </citation>
    <scope>NUCLEOTIDE SEQUENCE</scope>
    <source>
        <strain evidence="16">CBS2887</strain>
    </source>
</reference>
<dbReference type="InterPro" id="IPR029043">
    <property type="entry name" value="GcvT/YgfZ_C"/>
</dbReference>
<dbReference type="NCBIfam" id="NF001567">
    <property type="entry name" value="PRK00389.1"/>
    <property type="match status" value="1"/>
</dbReference>
<dbReference type="GO" id="GO:0005739">
    <property type="term" value="C:mitochondrion"/>
    <property type="evidence" value="ECO:0007669"/>
    <property type="project" value="UniProtKB-SubCell"/>
</dbReference>
<dbReference type="GO" id="GO:0006546">
    <property type="term" value="P:glycine catabolic process"/>
    <property type="evidence" value="ECO:0007669"/>
    <property type="project" value="InterPro"/>
</dbReference>
<evidence type="ECO:0000313" key="16">
    <source>
        <dbReference type="EMBL" id="KAH3687821.1"/>
    </source>
</evidence>
<evidence type="ECO:0000259" key="14">
    <source>
        <dbReference type="Pfam" id="PF01571"/>
    </source>
</evidence>
<dbReference type="GO" id="GO:0008483">
    <property type="term" value="F:transaminase activity"/>
    <property type="evidence" value="ECO:0007669"/>
    <property type="project" value="UniProtKB-KW"/>
</dbReference>
<dbReference type="Pfam" id="PF08669">
    <property type="entry name" value="GCV_T_C"/>
    <property type="match status" value="1"/>
</dbReference>
<dbReference type="FunFam" id="3.30.70.1400:FF:000001">
    <property type="entry name" value="Aminomethyltransferase"/>
    <property type="match status" value="1"/>
</dbReference>
<evidence type="ECO:0000256" key="12">
    <source>
        <dbReference type="RuleBase" id="RU003981"/>
    </source>
</evidence>
<evidence type="ECO:0000256" key="10">
    <source>
        <dbReference type="ARBA" id="ARBA00047665"/>
    </source>
</evidence>
<evidence type="ECO:0000256" key="4">
    <source>
        <dbReference type="ARBA" id="ARBA00012616"/>
    </source>
</evidence>
<dbReference type="PANTHER" id="PTHR43757">
    <property type="entry name" value="AMINOMETHYLTRANSFERASE"/>
    <property type="match status" value="1"/>
</dbReference>
<feature type="region of interest" description="Disordered" evidence="13">
    <location>
        <begin position="327"/>
        <end position="346"/>
    </location>
</feature>
<dbReference type="EC" id="2.1.2.10" evidence="4 12"/>
<dbReference type="Gene3D" id="3.30.70.1400">
    <property type="entry name" value="Aminomethyltransferase beta-barrel domains"/>
    <property type="match status" value="1"/>
</dbReference>
<dbReference type="Gene3D" id="2.40.30.110">
    <property type="entry name" value="Aminomethyltransferase beta-barrel domains"/>
    <property type="match status" value="1"/>
</dbReference>
<dbReference type="InterPro" id="IPR028896">
    <property type="entry name" value="GcvT/YgfZ/DmdA"/>
</dbReference>
<dbReference type="PIRSF" id="PIRSF006487">
    <property type="entry name" value="GcvT"/>
    <property type="match status" value="1"/>
</dbReference>
<keyword evidence="6 12" id="KW-0808">Transferase</keyword>
<dbReference type="InterPro" id="IPR013977">
    <property type="entry name" value="GcvT_C"/>
</dbReference>
<dbReference type="AlphaFoldDB" id="A0A9P8QC74"/>
<evidence type="ECO:0000256" key="1">
    <source>
        <dbReference type="ARBA" id="ARBA00004173"/>
    </source>
</evidence>
<keyword evidence="17" id="KW-1185">Reference proteome</keyword>
<proteinExistence type="inferred from homology"/>
<evidence type="ECO:0000256" key="9">
    <source>
        <dbReference type="ARBA" id="ARBA00031395"/>
    </source>
</evidence>
<comment type="similarity">
    <text evidence="2 12">Belongs to the GcvT family.</text>
</comment>
<dbReference type="InterPro" id="IPR027266">
    <property type="entry name" value="TrmE/GcvT-like"/>
</dbReference>
<keyword evidence="8 12" id="KW-0496">Mitochondrion</keyword>
<dbReference type="Gene3D" id="3.30.1360.120">
    <property type="entry name" value="Probable tRNA modification gtpase trme, domain 1"/>
    <property type="match status" value="1"/>
</dbReference>
<dbReference type="OrthoDB" id="10263536at2759"/>
<dbReference type="Pfam" id="PF01571">
    <property type="entry name" value="GCV_T"/>
    <property type="match status" value="1"/>
</dbReference>
<comment type="subcellular location">
    <subcellularLocation>
        <location evidence="1 12">Mitochondrion</location>
    </subcellularLocation>
</comment>
<name>A0A9P8QC74_WICPI</name>
<dbReference type="FunFam" id="4.10.1250.10:FF:000002">
    <property type="entry name" value="Aminomethyltransferase"/>
    <property type="match status" value="1"/>
</dbReference>
<evidence type="ECO:0000256" key="7">
    <source>
        <dbReference type="ARBA" id="ARBA00022946"/>
    </source>
</evidence>